<evidence type="ECO:0000313" key="2">
    <source>
        <dbReference type="Proteomes" id="UP001597118"/>
    </source>
</evidence>
<comment type="caution">
    <text evidence="1">The sequence shown here is derived from an EMBL/GenBank/DDBJ whole genome shotgun (WGS) entry which is preliminary data.</text>
</comment>
<organism evidence="1 2">
    <name type="scientific">Pseudopedobacter beijingensis</name>
    <dbReference type="NCBI Taxonomy" id="1207056"/>
    <lineage>
        <taxon>Bacteria</taxon>
        <taxon>Pseudomonadati</taxon>
        <taxon>Bacteroidota</taxon>
        <taxon>Sphingobacteriia</taxon>
        <taxon>Sphingobacteriales</taxon>
        <taxon>Sphingobacteriaceae</taxon>
        <taxon>Pseudopedobacter</taxon>
    </lineage>
</organism>
<name>A0ABW4I8L9_9SPHI</name>
<keyword evidence="2" id="KW-1185">Reference proteome</keyword>
<accession>A0ABW4I8L9</accession>
<dbReference type="Proteomes" id="UP001597118">
    <property type="component" value="Unassembled WGS sequence"/>
</dbReference>
<proteinExistence type="predicted"/>
<evidence type="ECO:0000313" key="1">
    <source>
        <dbReference type="EMBL" id="MFD1628623.1"/>
    </source>
</evidence>
<protein>
    <submittedName>
        <fullName evidence="1">Uncharacterized protein</fullName>
    </submittedName>
</protein>
<reference evidence="2" key="1">
    <citation type="journal article" date="2019" name="Int. J. Syst. Evol. Microbiol.">
        <title>The Global Catalogue of Microorganisms (GCM) 10K type strain sequencing project: providing services to taxonomists for standard genome sequencing and annotation.</title>
        <authorList>
            <consortium name="The Broad Institute Genomics Platform"/>
            <consortium name="The Broad Institute Genome Sequencing Center for Infectious Disease"/>
            <person name="Wu L."/>
            <person name="Ma J."/>
        </authorList>
    </citation>
    <scope>NUCLEOTIDE SEQUENCE [LARGE SCALE GENOMIC DNA]</scope>
    <source>
        <strain evidence="2">CCUG 53762</strain>
    </source>
</reference>
<dbReference type="RefSeq" id="WP_379661007.1">
    <property type="nucleotide sequence ID" value="NZ_JBHUDG010000002.1"/>
</dbReference>
<sequence>MEKNFKRLFFYLSDLRRISGKSERTCSKVIREMRNYFNLGTHQTLTVFHASEFLDIPLEKLRPYIL</sequence>
<gene>
    <name evidence="1" type="ORF">ACFSAH_01975</name>
</gene>
<dbReference type="EMBL" id="JBHUDG010000002">
    <property type="protein sequence ID" value="MFD1628623.1"/>
    <property type="molecule type" value="Genomic_DNA"/>
</dbReference>